<evidence type="ECO:0000313" key="12">
    <source>
        <dbReference type="EMBL" id="MZP42618.1"/>
    </source>
</evidence>
<dbReference type="SFLD" id="SFLDG01066">
    <property type="entry name" value="organic_radical-activating_enz"/>
    <property type="match status" value="1"/>
</dbReference>
<keyword evidence="10" id="KW-0963">Cytoplasm</keyword>
<dbReference type="Proteomes" id="UP000471031">
    <property type="component" value="Unassembled WGS sequence"/>
</dbReference>
<evidence type="ECO:0000259" key="11">
    <source>
        <dbReference type="PROSITE" id="PS51918"/>
    </source>
</evidence>
<keyword evidence="13" id="KW-1185">Reference proteome</keyword>
<evidence type="ECO:0000256" key="6">
    <source>
        <dbReference type="ARBA" id="ARBA00022723"/>
    </source>
</evidence>
<organism evidence="12 13">
    <name type="scientific">Heliomicrobium gestii</name>
    <name type="common">Heliobacterium gestii</name>
    <dbReference type="NCBI Taxonomy" id="2699"/>
    <lineage>
        <taxon>Bacteria</taxon>
        <taxon>Bacillati</taxon>
        <taxon>Bacillota</taxon>
        <taxon>Clostridia</taxon>
        <taxon>Eubacteriales</taxon>
        <taxon>Heliobacteriaceae</taxon>
        <taxon>Heliomicrobium</taxon>
    </lineage>
</organism>
<dbReference type="InterPro" id="IPR012839">
    <property type="entry name" value="Organic_radical_activase"/>
</dbReference>
<dbReference type="OrthoDB" id="9782387at2"/>
<keyword evidence="8 10" id="KW-0408">Iron</keyword>
<accession>A0A845L8T5</accession>
<keyword evidence="9 10" id="KW-0411">Iron-sulfur</keyword>
<dbReference type="Gene3D" id="3.20.20.70">
    <property type="entry name" value="Aldolase class I"/>
    <property type="match status" value="1"/>
</dbReference>
<dbReference type="InterPro" id="IPR012838">
    <property type="entry name" value="PFL1_activating"/>
</dbReference>
<comment type="function">
    <text evidence="1 10">Activation of pyruvate formate-lyase under anaerobic conditions by generation of an organic free radical, using S-adenosylmethionine and reduced flavodoxin as cosubstrates to produce 5'-deoxy-adenosine.</text>
</comment>
<dbReference type="PIRSF" id="PIRSF000371">
    <property type="entry name" value="PFL_act_enz"/>
    <property type="match status" value="1"/>
</dbReference>
<keyword evidence="12" id="KW-0456">Lyase</keyword>
<evidence type="ECO:0000256" key="7">
    <source>
        <dbReference type="ARBA" id="ARBA00023002"/>
    </source>
</evidence>
<comment type="caution">
    <text evidence="12">The sequence shown here is derived from an EMBL/GenBank/DDBJ whole genome shotgun (WGS) entry which is preliminary data.</text>
</comment>
<dbReference type="SFLD" id="SFLDS00029">
    <property type="entry name" value="Radical_SAM"/>
    <property type="match status" value="1"/>
</dbReference>
<keyword evidence="4 10" id="KW-0004">4Fe-4S</keyword>
<keyword evidence="7 10" id="KW-0560">Oxidoreductase</keyword>
<dbReference type="InterPro" id="IPR013785">
    <property type="entry name" value="Aldolase_TIM"/>
</dbReference>
<dbReference type="AlphaFoldDB" id="A0A845L8T5"/>
<dbReference type="InterPro" id="IPR034457">
    <property type="entry name" value="Organic_radical-activating"/>
</dbReference>
<dbReference type="NCBIfam" id="TIGR02493">
    <property type="entry name" value="PFLA"/>
    <property type="match status" value="1"/>
</dbReference>
<comment type="subcellular location">
    <subcellularLocation>
        <location evidence="10">Cytoplasm</location>
    </subcellularLocation>
</comment>
<dbReference type="GO" id="GO:0016829">
    <property type="term" value="F:lyase activity"/>
    <property type="evidence" value="ECO:0007669"/>
    <property type="project" value="UniProtKB-KW"/>
</dbReference>
<comment type="catalytic activity">
    <reaction evidence="10">
        <text>glycyl-[formate C-acetyltransferase] + reduced [flavodoxin] + S-adenosyl-L-methionine = glycin-2-yl radical-[formate C-acetyltransferase] + semiquinone [flavodoxin] + 5'-deoxyadenosine + L-methionine + H(+)</text>
        <dbReference type="Rhea" id="RHEA:19225"/>
        <dbReference type="Rhea" id="RHEA-COMP:10622"/>
        <dbReference type="Rhea" id="RHEA-COMP:12190"/>
        <dbReference type="Rhea" id="RHEA-COMP:12191"/>
        <dbReference type="Rhea" id="RHEA-COMP:14480"/>
        <dbReference type="ChEBI" id="CHEBI:15378"/>
        <dbReference type="ChEBI" id="CHEBI:17319"/>
        <dbReference type="ChEBI" id="CHEBI:29947"/>
        <dbReference type="ChEBI" id="CHEBI:32722"/>
        <dbReference type="ChEBI" id="CHEBI:57618"/>
        <dbReference type="ChEBI" id="CHEBI:57844"/>
        <dbReference type="ChEBI" id="CHEBI:59789"/>
        <dbReference type="ChEBI" id="CHEBI:140311"/>
        <dbReference type="EC" id="1.97.1.4"/>
    </reaction>
</comment>
<dbReference type="EMBL" id="WXEX01000004">
    <property type="protein sequence ID" value="MZP42618.1"/>
    <property type="molecule type" value="Genomic_DNA"/>
</dbReference>
<dbReference type="SUPFAM" id="SSF102114">
    <property type="entry name" value="Radical SAM enzymes"/>
    <property type="match status" value="1"/>
</dbReference>
<dbReference type="GO" id="GO:0005737">
    <property type="term" value="C:cytoplasm"/>
    <property type="evidence" value="ECO:0007669"/>
    <property type="project" value="UniProtKB-SubCell"/>
</dbReference>
<dbReference type="PROSITE" id="PS51918">
    <property type="entry name" value="RADICAL_SAM"/>
    <property type="match status" value="1"/>
</dbReference>
<evidence type="ECO:0000256" key="1">
    <source>
        <dbReference type="ARBA" id="ARBA00003141"/>
    </source>
</evidence>
<dbReference type="InterPro" id="IPR007197">
    <property type="entry name" value="rSAM"/>
</dbReference>
<evidence type="ECO:0000256" key="10">
    <source>
        <dbReference type="RuleBase" id="RU362053"/>
    </source>
</evidence>
<dbReference type="EC" id="1.97.1.4" evidence="10"/>
<comment type="similarity">
    <text evidence="2 10">Belongs to the organic radical-activating enzymes family.</text>
</comment>
<evidence type="ECO:0000313" key="13">
    <source>
        <dbReference type="Proteomes" id="UP000471031"/>
    </source>
</evidence>
<sequence>MTAEGPLFHPTVQSDQDQQVDGAAPVFGRIHSVETCGAVDGPGLRYVLFLSGCPLRCLYCHNCDTWDPASGRSQSVDEVMADIRRYRSYFRASGGGVTLSGGEPAMQAGFVAALFRACRQEGIPTCLDTSGYCDREAAERFLPYTDLVLLDIKQFDPIRHRQLTGVANDKPLAFAQLLAEREIPVWVRHVLVPGYTDRDEDLDDLCRFAASLGNVRRLTFLPFHSLGSEKRRELGIDDPLADVVPPGAEEMERARQMARRYGLDVD</sequence>
<dbReference type="InterPro" id="IPR001989">
    <property type="entry name" value="Radical_activat_CS"/>
</dbReference>
<dbReference type="CDD" id="cd01335">
    <property type="entry name" value="Radical_SAM"/>
    <property type="match status" value="1"/>
</dbReference>
<evidence type="ECO:0000256" key="9">
    <source>
        <dbReference type="ARBA" id="ARBA00023014"/>
    </source>
</evidence>
<evidence type="ECO:0000256" key="8">
    <source>
        <dbReference type="ARBA" id="ARBA00023004"/>
    </source>
</evidence>
<dbReference type="PANTHER" id="PTHR30352:SF5">
    <property type="entry name" value="PYRUVATE FORMATE-LYASE 1-ACTIVATING ENZYME"/>
    <property type="match status" value="1"/>
</dbReference>
<dbReference type="RefSeq" id="WP_161261181.1">
    <property type="nucleotide sequence ID" value="NZ_JAFBDC010000003.1"/>
</dbReference>
<feature type="domain" description="Radical SAM core" evidence="11">
    <location>
        <begin position="39"/>
        <end position="264"/>
    </location>
</feature>
<reference evidence="12 13" key="1">
    <citation type="submission" date="2020-01" db="EMBL/GenBank/DDBJ databases">
        <title>Whole genome sequence of Heliobacterium gestii DSM 11169.</title>
        <authorList>
            <person name="Kyndt J.A."/>
            <person name="Meyer T.E."/>
        </authorList>
    </citation>
    <scope>NUCLEOTIDE SEQUENCE [LARGE SCALE GENOMIC DNA]</scope>
    <source>
        <strain evidence="12 13">DSM 11169</strain>
    </source>
</reference>
<protein>
    <recommendedName>
        <fullName evidence="3 10">Pyruvate formate-lyase-activating enzyme</fullName>
        <ecNumber evidence="10">1.97.1.4</ecNumber>
    </recommendedName>
</protein>
<comment type="cofactor">
    <cofactor evidence="10">
        <name>[4Fe-4S] cluster</name>
        <dbReference type="ChEBI" id="CHEBI:49883"/>
    </cofactor>
    <text evidence="10">Binds 1 [4Fe-4S] cluster. The cluster is coordinated with 3 cysteines and an exchangeable S-adenosyl-L-methionine.</text>
</comment>
<evidence type="ECO:0000256" key="2">
    <source>
        <dbReference type="ARBA" id="ARBA00009777"/>
    </source>
</evidence>
<proteinExistence type="inferred from homology"/>
<dbReference type="GO" id="GO:0046872">
    <property type="term" value="F:metal ion binding"/>
    <property type="evidence" value="ECO:0007669"/>
    <property type="project" value="UniProtKB-UniRule"/>
</dbReference>
<evidence type="ECO:0000256" key="3">
    <source>
        <dbReference type="ARBA" id="ARBA00021356"/>
    </source>
</evidence>
<dbReference type="PROSITE" id="PS01087">
    <property type="entry name" value="RADICAL_ACTIVATING"/>
    <property type="match status" value="1"/>
</dbReference>
<evidence type="ECO:0000256" key="4">
    <source>
        <dbReference type="ARBA" id="ARBA00022485"/>
    </source>
</evidence>
<name>A0A845L8T5_HELGE</name>
<dbReference type="GO" id="GO:0043365">
    <property type="term" value="F:[formate-C-acetyltransferase]-activating enzyme activity"/>
    <property type="evidence" value="ECO:0007669"/>
    <property type="project" value="UniProtKB-UniRule"/>
</dbReference>
<dbReference type="PANTHER" id="PTHR30352">
    <property type="entry name" value="PYRUVATE FORMATE-LYASE-ACTIVATING ENZYME"/>
    <property type="match status" value="1"/>
</dbReference>
<keyword evidence="12" id="KW-0670">Pyruvate</keyword>
<evidence type="ECO:0000256" key="5">
    <source>
        <dbReference type="ARBA" id="ARBA00022691"/>
    </source>
</evidence>
<dbReference type="GO" id="GO:0051539">
    <property type="term" value="F:4 iron, 4 sulfur cluster binding"/>
    <property type="evidence" value="ECO:0007669"/>
    <property type="project" value="UniProtKB-UniRule"/>
</dbReference>
<gene>
    <name evidence="12" type="primary">pflA</name>
    <name evidence="12" type="ORF">GTO89_06145</name>
</gene>
<dbReference type="InterPro" id="IPR058240">
    <property type="entry name" value="rSAM_sf"/>
</dbReference>
<dbReference type="Pfam" id="PF04055">
    <property type="entry name" value="Radical_SAM"/>
    <property type="match status" value="1"/>
</dbReference>
<keyword evidence="6 10" id="KW-0479">Metal-binding</keyword>
<keyword evidence="5 10" id="KW-0949">S-adenosyl-L-methionine</keyword>